<dbReference type="PANTHER" id="PTHR43809">
    <property type="entry name" value="NITRITE REDUCTASE (NADH) LARGE SUBUNIT"/>
    <property type="match status" value="1"/>
</dbReference>
<evidence type="ECO:0000256" key="1">
    <source>
        <dbReference type="ARBA" id="ARBA00022617"/>
    </source>
</evidence>
<dbReference type="Proteomes" id="UP000789901">
    <property type="component" value="Unassembled WGS sequence"/>
</dbReference>
<reference evidence="6 7" key="1">
    <citation type="submission" date="2021-06" db="EMBL/GenBank/DDBJ databases">
        <authorList>
            <person name="Kallberg Y."/>
            <person name="Tangrot J."/>
            <person name="Rosling A."/>
        </authorList>
    </citation>
    <scope>NUCLEOTIDE SEQUENCE [LARGE SCALE GENOMIC DNA]</scope>
    <source>
        <strain evidence="6 7">120-4 pot B 10/14</strain>
    </source>
</reference>
<dbReference type="PANTHER" id="PTHR43809:SF1">
    <property type="entry name" value="NITRITE REDUCTASE (NADH) LARGE SUBUNIT"/>
    <property type="match status" value="1"/>
</dbReference>
<dbReference type="InterPro" id="IPR052034">
    <property type="entry name" value="NasD-like"/>
</dbReference>
<dbReference type="Gene3D" id="2.102.10.10">
    <property type="entry name" value="Rieske [2Fe-2S] iron-sulphur domain"/>
    <property type="match status" value="1"/>
</dbReference>
<keyword evidence="1" id="KW-0349">Heme</keyword>
<keyword evidence="7" id="KW-1185">Reference proteome</keyword>
<comment type="caution">
    <text evidence="6">The sequence shown here is derived from an EMBL/GenBank/DDBJ whole genome shotgun (WGS) entry which is preliminary data.</text>
</comment>
<keyword evidence="3" id="KW-0560">Oxidoreductase</keyword>
<accession>A0ABN7VE43</accession>
<evidence type="ECO:0000256" key="5">
    <source>
        <dbReference type="ARBA" id="ARBA00023014"/>
    </source>
</evidence>
<evidence type="ECO:0000313" key="6">
    <source>
        <dbReference type="EMBL" id="CAG8762495.1"/>
    </source>
</evidence>
<evidence type="ECO:0000256" key="4">
    <source>
        <dbReference type="ARBA" id="ARBA00023004"/>
    </source>
</evidence>
<dbReference type="SUPFAM" id="SSF50022">
    <property type="entry name" value="ISP domain"/>
    <property type="match status" value="1"/>
</dbReference>
<protein>
    <submittedName>
        <fullName evidence="6">43625_t:CDS:1</fullName>
    </submittedName>
</protein>
<dbReference type="EMBL" id="CAJVQB010013497">
    <property type="protein sequence ID" value="CAG8762495.1"/>
    <property type="molecule type" value="Genomic_DNA"/>
</dbReference>
<feature type="non-terminal residue" evidence="6">
    <location>
        <position position="1"/>
    </location>
</feature>
<keyword evidence="4" id="KW-0408">Iron</keyword>
<gene>
    <name evidence="6" type="ORF">GMARGA_LOCUS17643</name>
</gene>
<keyword evidence="5" id="KW-0411">Iron-sulfur</keyword>
<evidence type="ECO:0000313" key="7">
    <source>
        <dbReference type="Proteomes" id="UP000789901"/>
    </source>
</evidence>
<keyword evidence="2" id="KW-0479">Metal-binding</keyword>
<sequence>ILNTQDTQVAIEKITKYKQRRPANWPKEFSDISEIPTEQSGFIGDDKNGTFYINCPMHKKNFVLENSECLSSNIELKLMTFNMKLKDNYVWFYFPLLQELNRLLGSSKWIVTKDHIARKKSKETGVQIVRSAVNCSSASCSDKKLDW</sequence>
<name>A0ABN7VE43_GIGMA</name>
<organism evidence="6 7">
    <name type="scientific">Gigaspora margarita</name>
    <dbReference type="NCBI Taxonomy" id="4874"/>
    <lineage>
        <taxon>Eukaryota</taxon>
        <taxon>Fungi</taxon>
        <taxon>Fungi incertae sedis</taxon>
        <taxon>Mucoromycota</taxon>
        <taxon>Glomeromycotina</taxon>
        <taxon>Glomeromycetes</taxon>
        <taxon>Diversisporales</taxon>
        <taxon>Gigasporaceae</taxon>
        <taxon>Gigaspora</taxon>
    </lineage>
</organism>
<evidence type="ECO:0000256" key="3">
    <source>
        <dbReference type="ARBA" id="ARBA00023002"/>
    </source>
</evidence>
<dbReference type="InterPro" id="IPR036922">
    <property type="entry name" value="Rieske_2Fe-2S_sf"/>
</dbReference>
<proteinExistence type="predicted"/>
<evidence type="ECO:0000256" key="2">
    <source>
        <dbReference type="ARBA" id="ARBA00022723"/>
    </source>
</evidence>